<dbReference type="Pfam" id="PF10652">
    <property type="entry name" value="DUF2480"/>
    <property type="match status" value="1"/>
</dbReference>
<keyword evidence="2" id="KW-1185">Reference proteome</keyword>
<comment type="caution">
    <text evidence="1">The sequence shown here is derived from an EMBL/GenBank/DDBJ whole genome shotgun (WGS) entry which is preliminary data.</text>
</comment>
<sequence length="168" mass="18882">MEPIIRNKVAESGIITLNLESYYPAEPVKLFDIKDYLFMGMILKEKDFRAALKEQDWLVYENQLVGIVCSADAIIPLWAYMLIVSYLQPIARFVTLGDEASVKNKWLLKNIDAIDAAAFTDTRVVIKGCGDIPVSEEAYAAISLKLLPVVKSLMYGEPCSTVPVYKRK</sequence>
<protein>
    <submittedName>
        <fullName evidence="1">DUF2480 family protein</fullName>
    </submittedName>
</protein>
<evidence type="ECO:0000313" key="2">
    <source>
        <dbReference type="Proteomes" id="UP001199816"/>
    </source>
</evidence>
<reference evidence="1 2" key="1">
    <citation type="submission" date="2021-11" db="EMBL/GenBank/DDBJ databases">
        <title>Genomic of Niabella pedocola.</title>
        <authorList>
            <person name="Wu T."/>
        </authorList>
    </citation>
    <scope>NUCLEOTIDE SEQUENCE [LARGE SCALE GENOMIC DNA]</scope>
    <source>
        <strain evidence="1 2">JCM 31011</strain>
    </source>
</reference>
<dbReference type="Proteomes" id="UP001199816">
    <property type="component" value="Unassembled WGS sequence"/>
</dbReference>
<name>A0ABS8PT11_9BACT</name>
<evidence type="ECO:0000313" key="1">
    <source>
        <dbReference type="EMBL" id="MCD2424183.1"/>
    </source>
</evidence>
<organism evidence="1 2">
    <name type="scientific">Niabella pedocola</name>
    <dbReference type="NCBI Taxonomy" id="1752077"/>
    <lineage>
        <taxon>Bacteria</taxon>
        <taxon>Pseudomonadati</taxon>
        <taxon>Bacteroidota</taxon>
        <taxon>Chitinophagia</taxon>
        <taxon>Chitinophagales</taxon>
        <taxon>Chitinophagaceae</taxon>
        <taxon>Niabella</taxon>
    </lineage>
</organism>
<accession>A0ABS8PT11</accession>
<proteinExistence type="predicted"/>
<dbReference type="InterPro" id="IPR018914">
    <property type="entry name" value="DUF2480"/>
</dbReference>
<dbReference type="RefSeq" id="WP_231005491.1">
    <property type="nucleotide sequence ID" value="NZ_JAJNEC010000005.1"/>
</dbReference>
<gene>
    <name evidence="1" type="ORF">LQ567_15490</name>
</gene>
<dbReference type="EMBL" id="JAJNEC010000005">
    <property type="protein sequence ID" value="MCD2424183.1"/>
    <property type="molecule type" value="Genomic_DNA"/>
</dbReference>